<dbReference type="InterPro" id="IPR019734">
    <property type="entry name" value="TPR_rpt"/>
</dbReference>
<organism evidence="6 7">
    <name type="scientific">Candidatus Korobacter versatilis</name>
    <dbReference type="NCBI Taxonomy" id="658062"/>
    <lineage>
        <taxon>Bacteria</taxon>
        <taxon>Pseudomonadati</taxon>
        <taxon>Acidobacteriota</taxon>
        <taxon>Terriglobia</taxon>
        <taxon>Terriglobales</taxon>
        <taxon>Candidatus Korobacteraceae</taxon>
        <taxon>Candidatus Korobacter</taxon>
    </lineage>
</organism>
<dbReference type="InterPro" id="IPR008969">
    <property type="entry name" value="CarboxyPept-like_regulatory"/>
</dbReference>
<feature type="repeat" description="TPR" evidence="3">
    <location>
        <begin position="238"/>
        <end position="271"/>
    </location>
</feature>
<keyword evidence="6" id="KW-0121">Carboxypeptidase</keyword>
<dbReference type="AlphaFoldDB" id="A0A932EQ27"/>
<evidence type="ECO:0000256" key="5">
    <source>
        <dbReference type="SAM" id="SignalP"/>
    </source>
</evidence>
<dbReference type="Proteomes" id="UP000779809">
    <property type="component" value="Unassembled WGS sequence"/>
</dbReference>
<keyword evidence="6" id="KW-0645">Protease</keyword>
<dbReference type="PROSITE" id="PS50293">
    <property type="entry name" value="TPR_REGION"/>
    <property type="match status" value="1"/>
</dbReference>
<keyword evidence="6" id="KW-0378">Hydrolase</keyword>
<sequence length="375" mass="39868">MKRAMVLITALLALVALSVAQTPTGTVRGKVNDEQGKPIAGATVSFKNAENGRKYDLKTNAKGEYIQVGMQLGEYNATLIGPDGKPIFSLNGIRPDPNKDTVVDFDLAKERAAAEAQANAPQTAGGTAGNAAGQPERRPSEEQKKEMAKIDQENTKIRSLNEMLKQADAAKAANNLDQAITIMQQATVQGPDKELLWIKLAEYQSAGGKFADAVPSYQKAIALVAALPPEKQDKMKLAALHNNLGQALGKTGKPQDAIQEYTSAAQVNPANAAQYYYNLGAVLTNPGHTDEANTAFDKAIAADPNYADAYYQKGVNLLGKATVGKDGKMTAPDGTAEAFNKYLQLQPAGKYAQGAKELLGTIGAEIQTGYKTKKK</sequence>
<feature type="repeat" description="TPR" evidence="3">
    <location>
        <begin position="273"/>
        <end position="306"/>
    </location>
</feature>
<evidence type="ECO:0000313" key="6">
    <source>
        <dbReference type="EMBL" id="MBI2678328.1"/>
    </source>
</evidence>
<reference evidence="6" key="1">
    <citation type="submission" date="2020-07" db="EMBL/GenBank/DDBJ databases">
        <title>Huge and variable diversity of episymbiotic CPR bacteria and DPANN archaea in groundwater ecosystems.</title>
        <authorList>
            <person name="He C.Y."/>
            <person name="Keren R."/>
            <person name="Whittaker M."/>
            <person name="Farag I.F."/>
            <person name="Doudna J."/>
            <person name="Cate J.H.D."/>
            <person name="Banfield J.F."/>
        </authorList>
    </citation>
    <scope>NUCLEOTIDE SEQUENCE</scope>
    <source>
        <strain evidence="6">NC_groundwater_580_Pr5_B-0.1um_64_19</strain>
    </source>
</reference>
<evidence type="ECO:0000256" key="1">
    <source>
        <dbReference type="ARBA" id="ARBA00022737"/>
    </source>
</evidence>
<dbReference type="SUPFAM" id="SSF49464">
    <property type="entry name" value="Carboxypeptidase regulatory domain-like"/>
    <property type="match status" value="1"/>
</dbReference>
<dbReference type="EMBL" id="JACPNR010000006">
    <property type="protein sequence ID" value="MBI2678328.1"/>
    <property type="molecule type" value="Genomic_DNA"/>
</dbReference>
<dbReference type="Gene3D" id="1.25.40.10">
    <property type="entry name" value="Tetratricopeptide repeat domain"/>
    <property type="match status" value="2"/>
</dbReference>
<name>A0A932EQ27_9BACT</name>
<feature type="chain" id="PRO_5038049170" evidence="5">
    <location>
        <begin position="21"/>
        <end position="375"/>
    </location>
</feature>
<evidence type="ECO:0000256" key="4">
    <source>
        <dbReference type="SAM" id="MobiDB-lite"/>
    </source>
</evidence>
<keyword evidence="1" id="KW-0677">Repeat</keyword>
<keyword evidence="5" id="KW-0732">Signal</keyword>
<comment type="caution">
    <text evidence="6">The sequence shown here is derived from an EMBL/GenBank/DDBJ whole genome shotgun (WGS) entry which is preliminary data.</text>
</comment>
<dbReference type="Gene3D" id="2.60.40.1120">
    <property type="entry name" value="Carboxypeptidase-like, regulatory domain"/>
    <property type="match status" value="1"/>
</dbReference>
<feature type="signal peptide" evidence="5">
    <location>
        <begin position="1"/>
        <end position="20"/>
    </location>
</feature>
<proteinExistence type="predicted"/>
<dbReference type="PANTHER" id="PTHR44943">
    <property type="entry name" value="CELLULOSE SYNTHASE OPERON PROTEIN C"/>
    <property type="match status" value="1"/>
</dbReference>
<dbReference type="InterPro" id="IPR011990">
    <property type="entry name" value="TPR-like_helical_dom_sf"/>
</dbReference>
<protein>
    <submittedName>
        <fullName evidence="6">Carboxypeptidase regulatory-like domain-containing protein</fullName>
    </submittedName>
</protein>
<dbReference type="InterPro" id="IPR051685">
    <property type="entry name" value="Ycf3/AcsC/BcsC/TPR_MFPF"/>
</dbReference>
<dbReference type="SUPFAM" id="SSF48452">
    <property type="entry name" value="TPR-like"/>
    <property type="match status" value="1"/>
</dbReference>
<dbReference type="PROSITE" id="PS50005">
    <property type="entry name" value="TPR"/>
    <property type="match status" value="2"/>
</dbReference>
<evidence type="ECO:0000256" key="2">
    <source>
        <dbReference type="ARBA" id="ARBA00022803"/>
    </source>
</evidence>
<keyword evidence="2 3" id="KW-0802">TPR repeat</keyword>
<feature type="region of interest" description="Disordered" evidence="4">
    <location>
        <begin position="113"/>
        <end position="155"/>
    </location>
</feature>
<feature type="compositionally biased region" description="Low complexity" evidence="4">
    <location>
        <begin position="114"/>
        <end position="134"/>
    </location>
</feature>
<evidence type="ECO:0000256" key="3">
    <source>
        <dbReference type="PROSITE-ProRule" id="PRU00339"/>
    </source>
</evidence>
<dbReference type="Pfam" id="PF13620">
    <property type="entry name" value="CarboxypepD_reg"/>
    <property type="match status" value="1"/>
</dbReference>
<dbReference type="GO" id="GO:0004180">
    <property type="term" value="F:carboxypeptidase activity"/>
    <property type="evidence" value="ECO:0007669"/>
    <property type="project" value="UniProtKB-KW"/>
</dbReference>
<dbReference type="SMART" id="SM00028">
    <property type="entry name" value="TPR"/>
    <property type="match status" value="3"/>
</dbReference>
<gene>
    <name evidence="6" type="ORF">HYX28_06070</name>
</gene>
<accession>A0A932EQ27</accession>
<feature type="compositionally biased region" description="Basic and acidic residues" evidence="4">
    <location>
        <begin position="135"/>
        <end position="155"/>
    </location>
</feature>
<evidence type="ECO:0000313" key="7">
    <source>
        <dbReference type="Proteomes" id="UP000779809"/>
    </source>
</evidence>
<dbReference type="PANTHER" id="PTHR44943:SF8">
    <property type="entry name" value="TPR REPEAT-CONTAINING PROTEIN MJ0263"/>
    <property type="match status" value="1"/>
</dbReference>
<dbReference type="Pfam" id="PF13432">
    <property type="entry name" value="TPR_16"/>
    <property type="match status" value="2"/>
</dbReference>